<keyword evidence="2 5" id="KW-0812">Transmembrane</keyword>
<evidence type="ECO:0000256" key="1">
    <source>
        <dbReference type="ARBA" id="ARBA00022475"/>
    </source>
</evidence>
<evidence type="ECO:0000313" key="7">
    <source>
        <dbReference type="EMBL" id="MFB9839334.1"/>
    </source>
</evidence>
<reference evidence="7 8" key="1">
    <citation type="submission" date="2024-09" db="EMBL/GenBank/DDBJ databases">
        <authorList>
            <person name="Sun Q."/>
            <person name="Mori K."/>
        </authorList>
    </citation>
    <scope>NUCLEOTIDE SEQUENCE [LARGE SCALE GENOMIC DNA]</scope>
    <source>
        <strain evidence="7 8">TBRC 0563</strain>
    </source>
</reference>
<keyword evidence="1" id="KW-1003">Cell membrane</keyword>
<sequence>MTFLSPERLWWLLLIPVAVAAYLLSQRRRRRYAVRFTNLALLAHVAPRRPGWRRHLIATLFLATMVVLLVGFARPARPTRVPRERATIIVAIDVSPSMNATDVAPSRIQAAKTQADEFVQSLPARFNVGLVSFCGSASAVIAPTLDRGAVEHGINDLRLCRATAIGEAVFTALQSIRSFDAQGNQAPPPGHIVLMSDGDNTTGRSTAEAAAAARAAKIPVSTIAFGTSYGTVTIDGQTIPVPPSKPTLRQLADATGGRAYEAAAGSQLSQVYRHIGSSLGYRTEPQESTSGYFGTALLLALVTASLSLAWFARLP</sequence>
<dbReference type="InterPro" id="IPR050768">
    <property type="entry name" value="UPF0353/GerABKA_families"/>
</dbReference>
<evidence type="ECO:0000256" key="5">
    <source>
        <dbReference type="SAM" id="Phobius"/>
    </source>
</evidence>
<dbReference type="Pfam" id="PF07584">
    <property type="entry name" value="BatA"/>
    <property type="match status" value="1"/>
</dbReference>
<name>A0ABV5YWA1_9ACTN</name>
<organism evidence="7 8">
    <name type="scientific">Actinoallomurus acaciae</name>
    <dbReference type="NCBI Taxonomy" id="502577"/>
    <lineage>
        <taxon>Bacteria</taxon>
        <taxon>Bacillati</taxon>
        <taxon>Actinomycetota</taxon>
        <taxon>Actinomycetes</taxon>
        <taxon>Streptosporangiales</taxon>
        <taxon>Thermomonosporaceae</taxon>
        <taxon>Actinoallomurus</taxon>
    </lineage>
</organism>
<dbReference type="SUPFAM" id="SSF53300">
    <property type="entry name" value="vWA-like"/>
    <property type="match status" value="1"/>
</dbReference>
<evidence type="ECO:0000259" key="6">
    <source>
        <dbReference type="PROSITE" id="PS50234"/>
    </source>
</evidence>
<dbReference type="InterPro" id="IPR024163">
    <property type="entry name" value="Aerotolerance_reg_N"/>
</dbReference>
<evidence type="ECO:0000313" key="8">
    <source>
        <dbReference type="Proteomes" id="UP001589627"/>
    </source>
</evidence>
<dbReference type="InterPro" id="IPR002035">
    <property type="entry name" value="VWF_A"/>
</dbReference>
<keyword evidence="4 5" id="KW-0472">Membrane</keyword>
<proteinExistence type="predicted"/>
<evidence type="ECO:0000256" key="2">
    <source>
        <dbReference type="ARBA" id="ARBA00022692"/>
    </source>
</evidence>
<gene>
    <name evidence="7" type="ORF">ACFFNX_45050</name>
</gene>
<evidence type="ECO:0000256" key="4">
    <source>
        <dbReference type="ARBA" id="ARBA00023136"/>
    </source>
</evidence>
<accession>A0ABV5YWA1</accession>
<dbReference type="Pfam" id="PF13519">
    <property type="entry name" value="VWA_2"/>
    <property type="match status" value="1"/>
</dbReference>
<feature type="transmembrane region" description="Helical" evidence="5">
    <location>
        <begin position="292"/>
        <end position="312"/>
    </location>
</feature>
<keyword evidence="3 5" id="KW-1133">Transmembrane helix</keyword>
<dbReference type="PANTHER" id="PTHR22550">
    <property type="entry name" value="SPORE GERMINATION PROTEIN"/>
    <property type="match status" value="1"/>
</dbReference>
<dbReference type="EMBL" id="JBHLZP010000689">
    <property type="protein sequence ID" value="MFB9839334.1"/>
    <property type="molecule type" value="Genomic_DNA"/>
</dbReference>
<dbReference type="PROSITE" id="PS50234">
    <property type="entry name" value="VWFA"/>
    <property type="match status" value="1"/>
</dbReference>
<protein>
    <submittedName>
        <fullName evidence="7">VWA domain-containing protein</fullName>
    </submittedName>
</protein>
<feature type="transmembrane region" description="Helical" evidence="5">
    <location>
        <begin position="6"/>
        <end position="25"/>
    </location>
</feature>
<comment type="caution">
    <text evidence="7">The sequence shown here is derived from an EMBL/GenBank/DDBJ whole genome shotgun (WGS) entry which is preliminary data.</text>
</comment>
<dbReference type="RefSeq" id="WP_378212429.1">
    <property type="nucleotide sequence ID" value="NZ_JBHLZP010000689.1"/>
</dbReference>
<feature type="transmembrane region" description="Helical" evidence="5">
    <location>
        <begin position="56"/>
        <end position="73"/>
    </location>
</feature>
<dbReference type="Gene3D" id="3.40.50.410">
    <property type="entry name" value="von Willebrand factor, type A domain"/>
    <property type="match status" value="1"/>
</dbReference>
<dbReference type="SMART" id="SM00327">
    <property type="entry name" value="VWA"/>
    <property type="match status" value="1"/>
</dbReference>
<dbReference type="Proteomes" id="UP001589627">
    <property type="component" value="Unassembled WGS sequence"/>
</dbReference>
<dbReference type="PANTHER" id="PTHR22550:SF5">
    <property type="entry name" value="LEUCINE ZIPPER PROTEIN 4"/>
    <property type="match status" value="1"/>
</dbReference>
<dbReference type="InterPro" id="IPR036465">
    <property type="entry name" value="vWFA_dom_sf"/>
</dbReference>
<evidence type="ECO:0000256" key="3">
    <source>
        <dbReference type="ARBA" id="ARBA00022989"/>
    </source>
</evidence>
<keyword evidence="8" id="KW-1185">Reference proteome</keyword>
<feature type="domain" description="VWFA" evidence="6">
    <location>
        <begin position="87"/>
        <end position="275"/>
    </location>
</feature>